<gene>
    <name evidence="1" type="ORF">ACG04R_02605</name>
</gene>
<evidence type="ECO:0000313" key="1">
    <source>
        <dbReference type="EMBL" id="MFG6485543.1"/>
    </source>
</evidence>
<protein>
    <submittedName>
        <fullName evidence="1">Uncharacterized protein</fullName>
    </submittedName>
</protein>
<evidence type="ECO:0000313" key="2">
    <source>
        <dbReference type="Proteomes" id="UP001606134"/>
    </source>
</evidence>
<dbReference type="RefSeq" id="WP_394406235.1">
    <property type="nucleotide sequence ID" value="NZ_JBIGIC010000001.1"/>
</dbReference>
<organism evidence="1 2">
    <name type="scientific">Pelomonas candidula</name>
    <dbReference type="NCBI Taxonomy" id="3299025"/>
    <lineage>
        <taxon>Bacteria</taxon>
        <taxon>Pseudomonadati</taxon>
        <taxon>Pseudomonadota</taxon>
        <taxon>Betaproteobacteria</taxon>
        <taxon>Burkholderiales</taxon>
        <taxon>Sphaerotilaceae</taxon>
        <taxon>Roseateles</taxon>
    </lineage>
</organism>
<comment type="caution">
    <text evidence="1">The sequence shown here is derived from an EMBL/GenBank/DDBJ whole genome shotgun (WGS) entry which is preliminary data.</text>
</comment>
<accession>A0ABW7H6M7</accession>
<dbReference type="EMBL" id="JBIGIC010000001">
    <property type="protein sequence ID" value="MFG6485543.1"/>
    <property type="molecule type" value="Genomic_DNA"/>
</dbReference>
<sequence>MQFFSSSQFPFVNSKLPQIVAPRGPVGAGRAGKLDCGWYDSSFDLAHGLDVHEDDNDTLYQLWELSRS</sequence>
<keyword evidence="2" id="KW-1185">Reference proteome</keyword>
<reference evidence="1 2" key="1">
    <citation type="submission" date="2024-08" db="EMBL/GenBank/DDBJ databases">
        <authorList>
            <person name="Lu H."/>
        </authorList>
    </citation>
    <scope>NUCLEOTIDE SEQUENCE [LARGE SCALE GENOMIC DNA]</scope>
    <source>
        <strain evidence="1 2">BYS78W</strain>
    </source>
</reference>
<proteinExistence type="predicted"/>
<name>A0ABW7H6M7_9BURK</name>
<dbReference type="Proteomes" id="UP001606134">
    <property type="component" value="Unassembled WGS sequence"/>
</dbReference>